<organism evidence="3 4">
    <name type="scientific">Gulosibacter molinativorax</name>
    <dbReference type="NCBI Taxonomy" id="256821"/>
    <lineage>
        <taxon>Bacteria</taxon>
        <taxon>Bacillati</taxon>
        <taxon>Actinomycetota</taxon>
        <taxon>Actinomycetes</taxon>
        <taxon>Micrococcales</taxon>
        <taxon>Microbacteriaceae</taxon>
        <taxon>Gulosibacter</taxon>
    </lineage>
</organism>
<gene>
    <name evidence="3" type="ORF">C7K25_08260</name>
</gene>
<keyword evidence="4" id="KW-1185">Reference proteome</keyword>
<dbReference type="Proteomes" id="UP001170379">
    <property type="component" value="Unassembled WGS sequence"/>
</dbReference>
<feature type="compositionally biased region" description="Gly residues" evidence="1">
    <location>
        <begin position="91"/>
        <end position="101"/>
    </location>
</feature>
<evidence type="ECO:0000256" key="2">
    <source>
        <dbReference type="SAM" id="Phobius"/>
    </source>
</evidence>
<name>A0ABT7C849_9MICO</name>
<feature type="transmembrane region" description="Helical" evidence="2">
    <location>
        <begin position="148"/>
        <end position="171"/>
    </location>
</feature>
<feature type="transmembrane region" description="Helical" evidence="2">
    <location>
        <begin position="6"/>
        <end position="35"/>
    </location>
</feature>
<feature type="region of interest" description="Disordered" evidence="1">
    <location>
        <begin position="79"/>
        <end position="139"/>
    </location>
</feature>
<keyword evidence="2" id="KW-0812">Transmembrane</keyword>
<comment type="caution">
    <text evidence="3">The sequence shown here is derived from an EMBL/GenBank/DDBJ whole genome shotgun (WGS) entry which is preliminary data.</text>
</comment>
<evidence type="ECO:0000313" key="3">
    <source>
        <dbReference type="EMBL" id="MDJ1371360.1"/>
    </source>
</evidence>
<sequence>MFTFAFIANIVVLGIGGILLLVGILLLGYGIFVLVQARRAPEHESPSYSQSVGYPAENGIDEDFEDAPQWAEAIAVEPQAQAATTAADSNAGGGVGVGRGADSGRADAVGSAAGDSAAGDSNARASNARGSNASEASRPRIKHGREKALLFVGGLLALLGIIMLLNTIALFA</sequence>
<feature type="compositionally biased region" description="Low complexity" evidence="1">
    <location>
        <begin position="79"/>
        <end position="90"/>
    </location>
</feature>
<evidence type="ECO:0000256" key="1">
    <source>
        <dbReference type="SAM" id="MobiDB-lite"/>
    </source>
</evidence>
<keyword evidence="2" id="KW-1133">Transmembrane helix</keyword>
<dbReference type="RefSeq" id="WP_026936962.1">
    <property type="nucleotide sequence ID" value="NZ_CP028426.1"/>
</dbReference>
<reference evidence="3" key="2">
    <citation type="journal article" date="2022" name="Sci. Rep.">
        <title>In silico prediction of the enzymes involved in the degradation of the herbicide molinate by Gulosibacter molinativorax ON4T.</title>
        <authorList>
            <person name="Lopes A.R."/>
            <person name="Bunin E."/>
            <person name="Viana A.T."/>
            <person name="Froufe H."/>
            <person name="Munoz-Merida A."/>
            <person name="Pinho D."/>
            <person name="Figueiredo J."/>
            <person name="Barroso C."/>
            <person name="Vaz-Moreira I."/>
            <person name="Bellanger X."/>
            <person name="Egas C."/>
            <person name="Nunes O.C."/>
        </authorList>
    </citation>
    <scope>NUCLEOTIDE SEQUENCE</scope>
    <source>
        <strain evidence="3">ON4</strain>
    </source>
</reference>
<proteinExistence type="predicted"/>
<keyword evidence="2" id="KW-0472">Membrane</keyword>
<feature type="compositionally biased region" description="Low complexity" evidence="1">
    <location>
        <begin position="106"/>
        <end position="136"/>
    </location>
</feature>
<evidence type="ECO:0000313" key="4">
    <source>
        <dbReference type="Proteomes" id="UP001170379"/>
    </source>
</evidence>
<dbReference type="EMBL" id="PXVD01000012">
    <property type="protein sequence ID" value="MDJ1371360.1"/>
    <property type="molecule type" value="Genomic_DNA"/>
</dbReference>
<reference evidence="3" key="1">
    <citation type="submission" date="2018-03" db="EMBL/GenBank/DDBJ databases">
        <authorList>
            <person name="Nunes O.C."/>
            <person name="Lopes A.R."/>
            <person name="Froufe H."/>
            <person name="Munoz-Merida A."/>
            <person name="Barroso C."/>
            <person name="Egas C."/>
        </authorList>
    </citation>
    <scope>NUCLEOTIDE SEQUENCE</scope>
    <source>
        <strain evidence="3">ON4</strain>
    </source>
</reference>
<protein>
    <submittedName>
        <fullName evidence="3">Uncharacterized protein</fullName>
    </submittedName>
</protein>
<accession>A0ABT7C849</accession>